<organism evidence="1">
    <name type="scientific">viral metagenome</name>
    <dbReference type="NCBI Taxonomy" id="1070528"/>
    <lineage>
        <taxon>unclassified sequences</taxon>
        <taxon>metagenomes</taxon>
        <taxon>organismal metagenomes</taxon>
    </lineage>
</organism>
<evidence type="ECO:0000313" key="1">
    <source>
        <dbReference type="EMBL" id="QJA57961.1"/>
    </source>
</evidence>
<accession>A0A6M3IKY4</accession>
<dbReference type="EMBL" id="MT141301">
    <property type="protein sequence ID" value="QJA57961.1"/>
    <property type="molecule type" value="Genomic_DNA"/>
</dbReference>
<sequence>MAIDLTTFSARTRPVVRQPVYQQVNRMEADYEAAGKSLLAEAGANVLQIVSQQAALSARLKVKAGTDAYLSDYENELSKAGGSDEATAIANKYLTGFEDHKAGLVREAEGGLINSALVGFGKAIEKTSAGERQRVTNGILAVNAQRIEDIALGEYSVLKGKASTPADTAGVLAYVTASRGAFNEKFSAVWNEAVQDHKVMSFESAMLDVYNEKGIEASVAFGRDLNTAQMFGLSNTETTQIVNEFEDRKTGEVNKNKAALELQREAIRSSLSASIYQNKDLTYDQVFDINSPLTEDEKRSTWKEWNAELKRISSGEVVDIPTQDEMSTLYGEYTANPTKANRDAAYRYYQENSLKLPDTQRNHTRIGLLEDDPKAEDKKTIANEGIARINALKDDAISLYKASIPDGEVFDFNRVRAAEDEAARDRNDYRQWMADAREKNITLTDDDHRKKITSLTRPREEKIMLTAMENFSDFGVRGTKLGKKKRDRLIELKIWQSFDKAKQDRIFKILKAGATVEEIMQAEGL</sequence>
<proteinExistence type="predicted"/>
<dbReference type="AlphaFoldDB" id="A0A6M3IKY4"/>
<reference evidence="1" key="1">
    <citation type="submission" date="2020-03" db="EMBL/GenBank/DDBJ databases">
        <title>The deep terrestrial virosphere.</title>
        <authorList>
            <person name="Holmfeldt K."/>
            <person name="Nilsson E."/>
            <person name="Simone D."/>
            <person name="Lopez-Fernandez M."/>
            <person name="Wu X."/>
            <person name="de Brujin I."/>
            <person name="Lundin D."/>
            <person name="Andersson A."/>
            <person name="Bertilsson S."/>
            <person name="Dopson M."/>
        </authorList>
    </citation>
    <scope>NUCLEOTIDE SEQUENCE</scope>
    <source>
        <strain evidence="1">MM415B01532</strain>
    </source>
</reference>
<gene>
    <name evidence="1" type="ORF">MM415B01532_0010</name>
</gene>
<protein>
    <submittedName>
        <fullName evidence="1">Uncharacterized protein</fullName>
    </submittedName>
</protein>
<name>A0A6M3IKY4_9ZZZZ</name>